<comment type="subcellular location">
    <subcellularLocation>
        <location evidence="1">Nucleus</location>
    </subcellularLocation>
</comment>
<accession>A0A4P9X8P6</accession>
<dbReference type="SUPFAM" id="SSF48371">
    <property type="entry name" value="ARM repeat"/>
    <property type="match status" value="1"/>
</dbReference>
<evidence type="ECO:0000313" key="8">
    <source>
        <dbReference type="EMBL" id="RKP01656.1"/>
    </source>
</evidence>
<dbReference type="PROSITE" id="PS51366">
    <property type="entry name" value="MI"/>
    <property type="match status" value="1"/>
</dbReference>
<evidence type="ECO:0000256" key="1">
    <source>
        <dbReference type="ARBA" id="ARBA00004123"/>
    </source>
</evidence>
<dbReference type="GO" id="GO:0071013">
    <property type="term" value="C:catalytic step 2 spliceosome"/>
    <property type="evidence" value="ECO:0007669"/>
    <property type="project" value="TreeGrafter"/>
</dbReference>
<keyword evidence="5" id="KW-0539">Nucleus</keyword>
<keyword evidence="3" id="KW-0507">mRNA processing</keyword>
<reference evidence="9" key="1">
    <citation type="journal article" date="2018" name="Nat. Microbiol.">
        <title>Leveraging single-cell genomics to expand the fungal tree of life.</title>
        <authorList>
            <person name="Ahrendt S.R."/>
            <person name="Quandt C.A."/>
            <person name="Ciobanu D."/>
            <person name="Clum A."/>
            <person name="Salamov A."/>
            <person name="Andreopoulos B."/>
            <person name="Cheng J.F."/>
            <person name="Woyke T."/>
            <person name="Pelin A."/>
            <person name="Henrissat B."/>
            <person name="Reynolds N.K."/>
            <person name="Benny G.L."/>
            <person name="Smith M.E."/>
            <person name="James T.Y."/>
            <person name="Grigoriev I.V."/>
        </authorList>
    </citation>
    <scope>NUCLEOTIDE SEQUENCE [LARGE SCALE GENOMIC DNA]</scope>
    <source>
        <strain evidence="9">ATCC 52028</strain>
    </source>
</reference>
<evidence type="ECO:0000259" key="7">
    <source>
        <dbReference type="PROSITE" id="PS51366"/>
    </source>
</evidence>
<evidence type="ECO:0000256" key="5">
    <source>
        <dbReference type="ARBA" id="ARBA00023242"/>
    </source>
</evidence>
<dbReference type="PANTHER" id="PTHR18034:SF3">
    <property type="entry name" value="PRE-MRNA-SPLICING FACTOR CWC22 HOMOLOG"/>
    <property type="match status" value="1"/>
</dbReference>
<dbReference type="Gene3D" id="1.25.40.180">
    <property type="match status" value="1"/>
</dbReference>
<dbReference type="AlphaFoldDB" id="A0A4P9X8P6"/>
<dbReference type="EMBL" id="ML014165">
    <property type="protein sequence ID" value="RKP01656.1"/>
    <property type="molecule type" value="Genomic_DNA"/>
</dbReference>
<evidence type="ECO:0000313" key="9">
    <source>
        <dbReference type="Proteomes" id="UP000274922"/>
    </source>
</evidence>
<feature type="region of interest" description="Disordered" evidence="6">
    <location>
        <begin position="301"/>
        <end position="350"/>
    </location>
</feature>
<evidence type="ECO:0000256" key="2">
    <source>
        <dbReference type="ARBA" id="ARBA00006856"/>
    </source>
</evidence>
<evidence type="ECO:0000256" key="6">
    <source>
        <dbReference type="SAM" id="MobiDB-lite"/>
    </source>
</evidence>
<evidence type="ECO:0000256" key="4">
    <source>
        <dbReference type="ARBA" id="ARBA00023187"/>
    </source>
</evidence>
<dbReference type="Pfam" id="PF02847">
    <property type="entry name" value="MA3"/>
    <property type="match status" value="1"/>
</dbReference>
<dbReference type="SMART" id="SM00544">
    <property type="entry name" value="MA3"/>
    <property type="match status" value="1"/>
</dbReference>
<dbReference type="Proteomes" id="UP000274922">
    <property type="component" value="Unassembled WGS sequence"/>
</dbReference>
<dbReference type="STRING" id="1555241.A0A4P9X8P6"/>
<dbReference type="PANTHER" id="PTHR18034">
    <property type="entry name" value="CELL CYCLE CONTROL PROTEIN CWF22-RELATED"/>
    <property type="match status" value="1"/>
</dbReference>
<name>A0A4P9X8P6_9FUNG</name>
<dbReference type="GO" id="GO:0000398">
    <property type="term" value="P:mRNA splicing, via spliceosome"/>
    <property type="evidence" value="ECO:0007669"/>
    <property type="project" value="TreeGrafter"/>
</dbReference>
<dbReference type="InterPro" id="IPR016024">
    <property type="entry name" value="ARM-type_fold"/>
</dbReference>
<feature type="compositionally biased region" description="Acidic residues" evidence="6">
    <location>
        <begin position="307"/>
        <end position="328"/>
    </location>
</feature>
<comment type="similarity">
    <text evidence="2">Belongs to the CWC22 family.</text>
</comment>
<evidence type="ECO:0000256" key="3">
    <source>
        <dbReference type="ARBA" id="ARBA00022664"/>
    </source>
</evidence>
<dbReference type="InterPro" id="IPR003891">
    <property type="entry name" value="Initiation_fac_eIF4g_MI"/>
</dbReference>
<dbReference type="Pfam" id="PF02854">
    <property type="entry name" value="MIF4G"/>
    <property type="match status" value="1"/>
</dbReference>
<dbReference type="GO" id="GO:0003723">
    <property type="term" value="F:RNA binding"/>
    <property type="evidence" value="ECO:0007669"/>
    <property type="project" value="InterPro"/>
</dbReference>
<feature type="non-terminal residue" evidence="8">
    <location>
        <position position="564"/>
    </location>
</feature>
<proteinExistence type="inferred from homology"/>
<protein>
    <recommendedName>
        <fullName evidence="7">MI domain-containing protein</fullName>
    </recommendedName>
</protein>
<keyword evidence="4" id="KW-0508">mRNA splicing</keyword>
<organism evidence="8 9">
    <name type="scientific">Caulochytrium protostelioides</name>
    <dbReference type="NCBI Taxonomy" id="1555241"/>
    <lineage>
        <taxon>Eukaryota</taxon>
        <taxon>Fungi</taxon>
        <taxon>Fungi incertae sedis</taxon>
        <taxon>Chytridiomycota</taxon>
        <taxon>Chytridiomycota incertae sedis</taxon>
        <taxon>Chytridiomycetes</taxon>
        <taxon>Caulochytriales</taxon>
        <taxon>Caulochytriaceae</taxon>
        <taxon>Caulochytrium</taxon>
    </lineage>
</organism>
<dbReference type="InterPro" id="IPR003890">
    <property type="entry name" value="MIF4G-like_typ-3"/>
</dbReference>
<dbReference type="OrthoDB" id="3938623at2759"/>
<dbReference type="SMART" id="SM00543">
    <property type="entry name" value="MIF4G"/>
    <property type="match status" value="1"/>
</dbReference>
<dbReference type="InterPro" id="IPR050781">
    <property type="entry name" value="CWC22_splicing_factor"/>
</dbReference>
<sequence>MSLAALANYHRTHGKEAAPPLDAAARFRAGVYVPPSRMRQLEAAIAPDTASVSYQRLQWQALAKGIHGLINKVSEANVRDLVPKLFAQDLVRGRGLLARALMAAQAAAPSFTPLYATLVSVVNTQFPQVIELLLHRLIAQFRTDYARNDKAGASSAALFLAHLYNQHVVGALLPMEMLFLLLDHATNDSVALAVEVVRACGATLQESNPRLVQSLFDTFRSVLAESALDTRTAYLVESLFSERRDGFPPGIPDKLDLVREEDQLEHQIALMDEIATRPECDTFAFDPDFEKHQEECRRAKHEILGSSDEEEEDEEEDEDEAENGDDAGSESKHAALATDESVPVPATQTITDETSASQIAFRRAVYLTIMSSLSFEECAHQLLKIGIPKAFEMELVNMIIECCSQERTYINFYGLLAERFATRSPHWRSQFATAFEQYYAVIHRYETARLRNIAKLFAHLIATEALTWHVFRVVRLTEEDTTSSSRIFLKITFEELVAALGLEHVVAKLHAGPGPDPAKHDDPAAHAFDGMFLKDHPRNTRFAINYFTSIGLGAVTVPLREWLK</sequence>
<feature type="domain" description="MI" evidence="7">
    <location>
        <begin position="360"/>
        <end position="476"/>
    </location>
</feature>
<keyword evidence="9" id="KW-1185">Reference proteome</keyword>
<gene>
    <name evidence="8" type="ORF">CXG81DRAFT_11698</name>
</gene>